<dbReference type="AlphaFoldDB" id="A0A917DMR2"/>
<keyword evidence="3" id="KW-1185">Reference proteome</keyword>
<dbReference type="Proteomes" id="UP000612456">
    <property type="component" value="Unassembled WGS sequence"/>
</dbReference>
<feature type="region of interest" description="Disordered" evidence="1">
    <location>
        <begin position="59"/>
        <end position="90"/>
    </location>
</feature>
<evidence type="ECO:0000313" key="2">
    <source>
        <dbReference type="EMBL" id="GGD51452.1"/>
    </source>
</evidence>
<dbReference type="RefSeq" id="WP_188989013.1">
    <property type="nucleotide sequence ID" value="NZ_BMHP01000001.1"/>
</dbReference>
<evidence type="ECO:0000256" key="1">
    <source>
        <dbReference type="SAM" id="MobiDB-lite"/>
    </source>
</evidence>
<accession>A0A917DMR2</accession>
<evidence type="ECO:0000313" key="3">
    <source>
        <dbReference type="Proteomes" id="UP000612456"/>
    </source>
</evidence>
<sequence>MDVQEKFILKESTPKKSNPLEHIMDVEEASLLWGLKPSYIKDLCRLRLEKEHKAVKKGKTWILDRNQPNPGKPEHPKNWRARKDKNQSID</sequence>
<protein>
    <submittedName>
        <fullName evidence="2">Uncharacterized protein</fullName>
    </submittedName>
</protein>
<name>A0A917DMR2_9BACL</name>
<reference evidence="2" key="2">
    <citation type="submission" date="2020-09" db="EMBL/GenBank/DDBJ databases">
        <authorList>
            <person name="Sun Q."/>
            <person name="Zhou Y."/>
        </authorList>
    </citation>
    <scope>NUCLEOTIDE SEQUENCE</scope>
    <source>
        <strain evidence="2">CGMCC 1.15178</strain>
    </source>
</reference>
<dbReference type="EMBL" id="BMHP01000001">
    <property type="protein sequence ID" value="GGD51452.1"/>
    <property type="molecule type" value="Genomic_DNA"/>
</dbReference>
<comment type="caution">
    <text evidence="2">The sequence shown here is derived from an EMBL/GenBank/DDBJ whole genome shotgun (WGS) entry which is preliminary data.</text>
</comment>
<gene>
    <name evidence="2" type="ORF">GCM10010911_06230</name>
</gene>
<organism evidence="2 3">
    <name type="scientific">Paenibacillus nasutitermitis</name>
    <dbReference type="NCBI Taxonomy" id="1652958"/>
    <lineage>
        <taxon>Bacteria</taxon>
        <taxon>Bacillati</taxon>
        <taxon>Bacillota</taxon>
        <taxon>Bacilli</taxon>
        <taxon>Bacillales</taxon>
        <taxon>Paenibacillaceae</taxon>
        <taxon>Paenibacillus</taxon>
    </lineage>
</organism>
<proteinExistence type="predicted"/>
<reference evidence="2" key="1">
    <citation type="journal article" date="2014" name="Int. J. Syst. Evol. Microbiol.">
        <title>Complete genome sequence of Corynebacterium casei LMG S-19264T (=DSM 44701T), isolated from a smear-ripened cheese.</title>
        <authorList>
            <consortium name="US DOE Joint Genome Institute (JGI-PGF)"/>
            <person name="Walter F."/>
            <person name="Albersmeier A."/>
            <person name="Kalinowski J."/>
            <person name="Ruckert C."/>
        </authorList>
    </citation>
    <scope>NUCLEOTIDE SEQUENCE</scope>
    <source>
        <strain evidence="2">CGMCC 1.15178</strain>
    </source>
</reference>